<accession>A0A8J6C4I3</accession>
<evidence type="ECO:0000313" key="1">
    <source>
        <dbReference type="EMBL" id="KAG9462847.1"/>
    </source>
</evidence>
<gene>
    <name evidence="1" type="ORF">GDO78_022997</name>
</gene>
<dbReference type="AlphaFoldDB" id="A0A8J6C4I3"/>
<name>A0A8J6C4I3_ELECQ</name>
<evidence type="ECO:0000313" key="2">
    <source>
        <dbReference type="Proteomes" id="UP000770717"/>
    </source>
</evidence>
<dbReference type="Proteomes" id="UP000770717">
    <property type="component" value="Unassembled WGS sequence"/>
</dbReference>
<dbReference type="EMBL" id="WNTK01009228">
    <property type="protein sequence ID" value="KAG9462847.1"/>
    <property type="molecule type" value="Genomic_DNA"/>
</dbReference>
<organism evidence="1 2">
    <name type="scientific">Eleutherodactylus coqui</name>
    <name type="common">Puerto Rican coqui</name>
    <dbReference type="NCBI Taxonomy" id="57060"/>
    <lineage>
        <taxon>Eukaryota</taxon>
        <taxon>Metazoa</taxon>
        <taxon>Chordata</taxon>
        <taxon>Craniata</taxon>
        <taxon>Vertebrata</taxon>
        <taxon>Euteleostomi</taxon>
        <taxon>Amphibia</taxon>
        <taxon>Batrachia</taxon>
        <taxon>Anura</taxon>
        <taxon>Neobatrachia</taxon>
        <taxon>Hyloidea</taxon>
        <taxon>Eleutherodactylidae</taxon>
        <taxon>Eleutherodactylinae</taxon>
        <taxon>Eleutherodactylus</taxon>
        <taxon>Eleutherodactylus</taxon>
    </lineage>
</organism>
<keyword evidence="2" id="KW-1185">Reference proteome</keyword>
<comment type="caution">
    <text evidence="1">The sequence shown here is derived from an EMBL/GenBank/DDBJ whole genome shotgun (WGS) entry which is preliminary data.</text>
</comment>
<protein>
    <submittedName>
        <fullName evidence="1">Uncharacterized protein</fullName>
    </submittedName>
</protein>
<proteinExistence type="predicted"/>
<sequence>MLVFRSFVQMVSFLFRVRDLLTFMPPLHSGCVTCKPTLRGAYDCPRLSPSSLLSNRRPEEEEAARAPQQFELVIEGLDRMVEHILDEIRPEEEEAERAPEDFVCVIEGLDRMVEHILDEMWRTVYQQLADDNL</sequence>
<reference evidence="1" key="1">
    <citation type="thesis" date="2020" institute="ProQuest LLC" country="789 East Eisenhower Parkway, Ann Arbor, MI, USA">
        <title>Comparative Genomics and Chromosome Evolution.</title>
        <authorList>
            <person name="Mudd A.B."/>
        </authorList>
    </citation>
    <scope>NUCLEOTIDE SEQUENCE</scope>
    <source>
        <strain evidence="1">HN-11 Male</strain>
        <tissue evidence="1">Kidney and liver</tissue>
    </source>
</reference>